<keyword evidence="13" id="KW-0675">Receptor</keyword>
<evidence type="ECO:0000313" key="14">
    <source>
        <dbReference type="Proteomes" id="UP000267187"/>
    </source>
</evidence>
<feature type="signal peptide" evidence="10">
    <location>
        <begin position="1"/>
        <end position="25"/>
    </location>
</feature>
<dbReference type="Pfam" id="PF00593">
    <property type="entry name" value="TonB_dep_Rec_b-barrel"/>
    <property type="match status" value="1"/>
</dbReference>
<dbReference type="SUPFAM" id="SSF56935">
    <property type="entry name" value="Porins"/>
    <property type="match status" value="1"/>
</dbReference>
<dbReference type="InterPro" id="IPR039426">
    <property type="entry name" value="TonB-dep_rcpt-like"/>
</dbReference>
<dbReference type="RefSeq" id="WP_121876644.1">
    <property type="nucleotide sequence ID" value="NZ_REFJ01000003.1"/>
</dbReference>
<feature type="domain" description="TonB-dependent receptor-like beta-barrel" evidence="11">
    <location>
        <begin position="365"/>
        <end position="782"/>
    </location>
</feature>
<dbReference type="Proteomes" id="UP000267187">
    <property type="component" value="Unassembled WGS sequence"/>
</dbReference>
<evidence type="ECO:0000256" key="7">
    <source>
        <dbReference type="ARBA" id="ARBA00023237"/>
    </source>
</evidence>
<dbReference type="InterPro" id="IPR037066">
    <property type="entry name" value="Plug_dom_sf"/>
</dbReference>
<evidence type="ECO:0000256" key="2">
    <source>
        <dbReference type="ARBA" id="ARBA00022448"/>
    </source>
</evidence>
<accession>A0A3M0A5Q6</accession>
<dbReference type="PROSITE" id="PS52016">
    <property type="entry name" value="TONB_DEPENDENT_REC_3"/>
    <property type="match status" value="1"/>
</dbReference>
<keyword evidence="7 8" id="KW-0998">Cell outer membrane</keyword>
<evidence type="ECO:0000256" key="8">
    <source>
        <dbReference type="PROSITE-ProRule" id="PRU01360"/>
    </source>
</evidence>
<proteinExistence type="inferred from homology"/>
<keyword evidence="10" id="KW-0732">Signal</keyword>
<dbReference type="AlphaFoldDB" id="A0A3M0A5Q6"/>
<keyword evidence="2 8" id="KW-0813">Transport</keyword>
<name>A0A3M0A5Q6_9GAMM</name>
<dbReference type="OrthoDB" id="9805434at2"/>
<protein>
    <submittedName>
        <fullName evidence="13">Iron complex outermembrane receptor protein</fullName>
    </submittedName>
</protein>
<feature type="domain" description="TonB-dependent receptor plug" evidence="12">
    <location>
        <begin position="48"/>
        <end position="168"/>
    </location>
</feature>
<dbReference type="CDD" id="cd01347">
    <property type="entry name" value="ligand_gated_channel"/>
    <property type="match status" value="1"/>
</dbReference>
<dbReference type="Gene3D" id="2.170.130.10">
    <property type="entry name" value="TonB-dependent receptor, plug domain"/>
    <property type="match status" value="1"/>
</dbReference>
<evidence type="ECO:0000256" key="5">
    <source>
        <dbReference type="ARBA" id="ARBA00023077"/>
    </source>
</evidence>
<dbReference type="InterPro" id="IPR036942">
    <property type="entry name" value="Beta-barrel_TonB_sf"/>
</dbReference>
<evidence type="ECO:0000256" key="3">
    <source>
        <dbReference type="ARBA" id="ARBA00022452"/>
    </source>
</evidence>
<organism evidence="13 14">
    <name type="scientific">Umboniibacter marinipuniceus</name>
    <dbReference type="NCBI Taxonomy" id="569599"/>
    <lineage>
        <taxon>Bacteria</taxon>
        <taxon>Pseudomonadati</taxon>
        <taxon>Pseudomonadota</taxon>
        <taxon>Gammaproteobacteria</taxon>
        <taxon>Cellvibrionales</taxon>
        <taxon>Cellvibrionaceae</taxon>
        <taxon>Umboniibacter</taxon>
    </lineage>
</organism>
<evidence type="ECO:0000259" key="12">
    <source>
        <dbReference type="Pfam" id="PF07715"/>
    </source>
</evidence>
<keyword evidence="5 9" id="KW-0798">TonB box</keyword>
<evidence type="ECO:0000313" key="13">
    <source>
        <dbReference type="EMBL" id="RMA79946.1"/>
    </source>
</evidence>
<dbReference type="PANTHER" id="PTHR47234">
    <property type="match status" value="1"/>
</dbReference>
<sequence>MKNNSRKLLSVAIAAATFTSAAAWAQPEGEVEEVVTIGSRSEGRSVTQSMAPIDVISSESLTSRGDGDMANILRSAIPSYNVNDQPISDAATVVRPANLRGLAPDQTLVMVNGKRRHRAAVISFLGGGLSDGAQGADISVIPAAALKQVEVLRDGAAAQYGSDAIAGVINFVLNDAAEGGSAEVKLGSTYEGDGNFYTLSLNNGFALGPNGFANLTLEYGEKDPTSRSVQRADAAGLIAGGNTAVANPAQVWGQPETRGDLKVFLNTGIDTGNGNEVYAFGNYARRTVEGGFYFRNPTNRGGIYSNDGGATDLIGDLTGNMSGNCAGLTHAQAQGNPDCYSFTEMFPGGFTPSFGADVVDLAGVVGFRGELPSGINYDVSYGAGYNEAAFFISNTVNPSLGPNTPTDFKPGTYIQVENTFNVDLNKTMGDFNVAGGFEWHEETFEAKIGDIASWESGPLTDQGFGIGSNGFQGFGPQVAGKWSRENYAVYGDVEWTPIDALTLGAALRYEDFDSFGSTSNWKLSGRYDFNESLAIRATASTGFRAPTPGQANVVNTTTASVSDGMGGQKLVDQGTIAPTTAMLINSTAEVLQPEESENISVGLVAQLGMFDITADVYRIDVTDRIALTDNFDVTPADRQILLDNGVPGAEGLASYRFFANDFDTQTTGLDVVVSTSLFDERGDLSLVYNYNETEVVGGSLSADRERQLEENLPKQRANLSYRHMISDSFYAMARVNYYSSVWEAHLDDATLPIDIDSAFTMDAELGYNVSDSLAIIGGVANLTDEAPDNPWADIAGAQYAVTSPYGFQGGSYYVRVRYDF</sequence>
<gene>
    <name evidence="13" type="ORF">DFR27_1298</name>
</gene>
<dbReference type="Gene3D" id="2.40.170.20">
    <property type="entry name" value="TonB-dependent receptor, beta-barrel domain"/>
    <property type="match status" value="1"/>
</dbReference>
<dbReference type="Pfam" id="PF07715">
    <property type="entry name" value="Plug"/>
    <property type="match status" value="1"/>
</dbReference>
<evidence type="ECO:0000256" key="6">
    <source>
        <dbReference type="ARBA" id="ARBA00023136"/>
    </source>
</evidence>
<evidence type="ECO:0000259" key="11">
    <source>
        <dbReference type="Pfam" id="PF00593"/>
    </source>
</evidence>
<dbReference type="GO" id="GO:0009279">
    <property type="term" value="C:cell outer membrane"/>
    <property type="evidence" value="ECO:0007669"/>
    <property type="project" value="UniProtKB-SubCell"/>
</dbReference>
<keyword evidence="14" id="KW-1185">Reference proteome</keyword>
<feature type="chain" id="PRO_5018029554" evidence="10">
    <location>
        <begin position="26"/>
        <end position="820"/>
    </location>
</feature>
<dbReference type="PANTHER" id="PTHR47234:SF3">
    <property type="entry name" value="SECRETIN_TONB SHORT N-TERMINAL DOMAIN-CONTAINING PROTEIN"/>
    <property type="match status" value="1"/>
</dbReference>
<dbReference type="InterPro" id="IPR000531">
    <property type="entry name" value="Beta-barrel_TonB"/>
</dbReference>
<evidence type="ECO:0000256" key="10">
    <source>
        <dbReference type="SAM" id="SignalP"/>
    </source>
</evidence>
<keyword evidence="3 8" id="KW-1134">Transmembrane beta strand</keyword>
<reference evidence="13 14" key="1">
    <citation type="submission" date="2018-10" db="EMBL/GenBank/DDBJ databases">
        <title>Genomic Encyclopedia of Type Strains, Phase IV (KMG-IV): sequencing the most valuable type-strain genomes for metagenomic binning, comparative biology and taxonomic classification.</title>
        <authorList>
            <person name="Goeker M."/>
        </authorList>
    </citation>
    <scope>NUCLEOTIDE SEQUENCE [LARGE SCALE GENOMIC DNA]</scope>
    <source>
        <strain evidence="13 14">DSM 25080</strain>
    </source>
</reference>
<keyword evidence="4 8" id="KW-0812">Transmembrane</keyword>
<dbReference type="EMBL" id="REFJ01000003">
    <property type="protein sequence ID" value="RMA79946.1"/>
    <property type="molecule type" value="Genomic_DNA"/>
</dbReference>
<evidence type="ECO:0000256" key="9">
    <source>
        <dbReference type="RuleBase" id="RU003357"/>
    </source>
</evidence>
<evidence type="ECO:0000256" key="4">
    <source>
        <dbReference type="ARBA" id="ARBA00022692"/>
    </source>
</evidence>
<dbReference type="InterPro" id="IPR012910">
    <property type="entry name" value="Plug_dom"/>
</dbReference>
<evidence type="ECO:0000256" key="1">
    <source>
        <dbReference type="ARBA" id="ARBA00004571"/>
    </source>
</evidence>
<comment type="caution">
    <text evidence="13">The sequence shown here is derived from an EMBL/GenBank/DDBJ whole genome shotgun (WGS) entry which is preliminary data.</text>
</comment>
<keyword evidence="6 8" id="KW-0472">Membrane</keyword>
<comment type="similarity">
    <text evidence="8 9">Belongs to the TonB-dependent receptor family.</text>
</comment>
<comment type="subcellular location">
    <subcellularLocation>
        <location evidence="1 8">Cell outer membrane</location>
        <topology evidence="1 8">Multi-pass membrane protein</topology>
    </subcellularLocation>
</comment>